<dbReference type="SUPFAM" id="SSF52218">
    <property type="entry name" value="Flavoproteins"/>
    <property type="match status" value="1"/>
</dbReference>
<dbReference type="GO" id="GO:0016491">
    <property type="term" value="F:oxidoreductase activity"/>
    <property type="evidence" value="ECO:0007669"/>
    <property type="project" value="InterPro"/>
</dbReference>
<comment type="caution">
    <text evidence="2">The sequence shown here is derived from an EMBL/GenBank/DDBJ whole genome shotgun (WGS) entry which is preliminary data.</text>
</comment>
<evidence type="ECO:0000313" key="3">
    <source>
        <dbReference type="Proteomes" id="UP000253941"/>
    </source>
</evidence>
<dbReference type="Pfam" id="PF03358">
    <property type="entry name" value="FMN_red"/>
    <property type="match status" value="1"/>
</dbReference>
<sequence>MPGIPRILAFAGSTRKASFNKMLVRVAAAGAADAGAETTVVDLLDYRMPVYDGDLEAREGIPASARKLKEMMKAHDGLLIAAPEYNGSLTAVLKNTIDWVSRPEEGEATLAAFDGKVAGLLAASPGGLGGLRGLAHLRQILSGIRVMVVPEQLAVPRAGDAFAKDGNMNDAAQEAAVRAIGARVAEVASRLKDA</sequence>
<evidence type="ECO:0000259" key="1">
    <source>
        <dbReference type="Pfam" id="PF03358"/>
    </source>
</evidence>
<evidence type="ECO:0000313" key="2">
    <source>
        <dbReference type="EMBL" id="RDD61317.1"/>
    </source>
</evidence>
<reference evidence="2 3" key="1">
    <citation type="submission" date="2018-07" db="EMBL/GenBank/DDBJ databases">
        <title>Venubactetium sediminum gen. nov., sp. nov., isolated from a marine solar saltern.</title>
        <authorList>
            <person name="Wang S."/>
        </authorList>
    </citation>
    <scope>NUCLEOTIDE SEQUENCE [LARGE SCALE GENOMIC DNA]</scope>
    <source>
        <strain evidence="2 3">WD2A32</strain>
    </source>
</reference>
<dbReference type="PANTHER" id="PTHR30543">
    <property type="entry name" value="CHROMATE REDUCTASE"/>
    <property type="match status" value="1"/>
</dbReference>
<accession>A0A369TAW2</accession>
<feature type="domain" description="NADPH-dependent FMN reductase-like" evidence="1">
    <location>
        <begin position="5"/>
        <end position="158"/>
    </location>
</feature>
<dbReference type="RefSeq" id="WP_114582779.1">
    <property type="nucleotide sequence ID" value="NZ_QPMH01000013.1"/>
</dbReference>
<dbReference type="AlphaFoldDB" id="A0A369TAW2"/>
<dbReference type="EMBL" id="QPMH01000013">
    <property type="protein sequence ID" value="RDD61317.1"/>
    <property type="molecule type" value="Genomic_DNA"/>
</dbReference>
<name>A0A369TAW2_9PROT</name>
<dbReference type="InterPro" id="IPR005025">
    <property type="entry name" value="FMN_Rdtase-like_dom"/>
</dbReference>
<dbReference type="PANTHER" id="PTHR30543:SF21">
    <property type="entry name" value="NAD(P)H-DEPENDENT FMN REDUCTASE LOT6"/>
    <property type="match status" value="1"/>
</dbReference>
<dbReference type="Proteomes" id="UP000253941">
    <property type="component" value="Unassembled WGS sequence"/>
</dbReference>
<dbReference type="Gene3D" id="3.40.50.360">
    <property type="match status" value="1"/>
</dbReference>
<gene>
    <name evidence="2" type="ORF">DRB17_13685</name>
</gene>
<dbReference type="InterPro" id="IPR050712">
    <property type="entry name" value="NAD(P)H-dep_reductase"/>
</dbReference>
<organism evidence="2 3">
    <name type="scientific">Ferruginivarius sediminum</name>
    <dbReference type="NCBI Taxonomy" id="2661937"/>
    <lineage>
        <taxon>Bacteria</taxon>
        <taxon>Pseudomonadati</taxon>
        <taxon>Pseudomonadota</taxon>
        <taxon>Alphaproteobacteria</taxon>
        <taxon>Rhodospirillales</taxon>
        <taxon>Rhodospirillaceae</taxon>
        <taxon>Ferruginivarius</taxon>
    </lineage>
</organism>
<keyword evidence="3" id="KW-1185">Reference proteome</keyword>
<proteinExistence type="predicted"/>
<dbReference type="GO" id="GO:0010181">
    <property type="term" value="F:FMN binding"/>
    <property type="evidence" value="ECO:0007669"/>
    <property type="project" value="TreeGrafter"/>
</dbReference>
<dbReference type="InterPro" id="IPR029039">
    <property type="entry name" value="Flavoprotein-like_sf"/>
</dbReference>
<protein>
    <submittedName>
        <fullName evidence="2">NADPH-dependent oxidoreductase</fullName>
    </submittedName>
</protein>
<dbReference type="GO" id="GO:0005829">
    <property type="term" value="C:cytosol"/>
    <property type="evidence" value="ECO:0007669"/>
    <property type="project" value="TreeGrafter"/>
</dbReference>